<dbReference type="EnsemblMetazoa" id="AMAM011265-RA">
    <property type="protein sequence ID" value="AMAM011265-PA"/>
    <property type="gene ID" value="AMAM011265"/>
</dbReference>
<evidence type="ECO:0000256" key="1">
    <source>
        <dbReference type="SAM" id="MobiDB-lite"/>
    </source>
</evidence>
<sequence>MCWHSSLGCREAATGWLGRADSLFGWLTSWLYAPEEYTHESPVSGGQRYTSPKTGGALYQPEPYYDSPGGSWYPSSSSGAYAPHSGTGGYHNVGHSAHLGGGAGGGPQHNHDQYAMSPVGVPHMDGSHLSQGQNSPAIYNAIAAGHHNQHAQHSPIVQNDTLVGKALQTVRIYYTRASGATGGGGGGGGGPTSVSVTSAATAAAVAAAGGTWQQINPVINSNGGGPAVLNSLSNGSYAPELVHRGLPHMVNMFFLLTNCCKLLSSFYVSFCDHFSC</sequence>
<evidence type="ECO:0000313" key="3">
    <source>
        <dbReference type="Proteomes" id="UP000075901"/>
    </source>
</evidence>
<organism evidence="2 3">
    <name type="scientific">Anopheles maculatus</name>
    <dbReference type="NCBI Taxonomy" id="74869"/>
    <lineage>
        <taxon>Eukaryota</taxon>
        <taxon>Metazoa</taxon>
        <taxon>Ecdysozoa</taxon>
        <taxon>Arthropoda</taxon>
        <taxon>Hexapoda</taxon>
        <taxon>Insecta</taxon>
        <taxon>Pterygota</taxon>
        <taxon>Neoptera</taxon>
        <taxon>Endopterygota</taxon>
        <taxon>Diptera</taxon>
        <taxon>Nematocera</taxon>
        <taxon>Culicoidea</taxon>
        <taxon>Culicidae</taxon>
        <taxon>Anophelinae</taxon>
        <taxon>Anopheles</taxon>
        <taxon>Anopheles maculatus group</taxon>
    </lineage>
</organism>
<evidence type="ECO:0000313" key="2">
    <source>
        <dbReference type="EnsemblMetazoa" id="AMAM011265-PA"/>
    </source>
</evidence>
<dbReference type="VEuPathDB" id="VectorBase:AMAM011265"/>
<protein>
    <submittedName>
        <fullName evidence="2">Uncharacterized protein</fullName>
    </submittedName>
</protein>
<name>A0A182SQA1_9DIPT</name>
<dbReference type="Proteomes" id="UP000075901">
    <property type="component" value="Unassembled WGS sequence"/>
</dbReference>
<reference evidence="2" key="2">
    <citation type="submission" date="2020-05" db="UniProtKB">
        <authorList>
            <consortium name="EnsemblMetazoa"/>
        </authorList>
    </citation>
    <scope>IDENTIFICATION</scope>
    <source>
        <strain evidence="2">maculatus3</strain>
    </source>
</reference>
<proteinExistence type="predicted"/>
<keyword evidence="3" id="KW-1185">Reference proteome</keyword>
<feature type="region of interest" description="Disordered" evidence="1">
    <location>
        <begin position="39"/>
        <end position="61"/>
    </location>
</feature>
<dbReference type="AlphaFoldDB" id="A0A182SQA1"/>
<reference evidence="3" key="1">
    <citation type="submission" date="2013-09" db="EMBL/GenBank/DDBJ databases">
        <title>The Genome Sequence of Anopheles maculatus species B.</title>
        <authorList>
            <consortium name="The Broad Institute Genomics Platform"/>
            <person name="Neafsey D.E."/>
            <person name="Besansky N."/>
            <person name="Howell P."/>
            <person name="Walton C."/>
            <person name="Young S.K."/>
            <person name="Zeng Q."/>
            <person name="Gargeya S."/>
            <person name="Fitzgerald M."/>
            <person name="Haas B."/>
            <person name="Abouelleil A."/>
            <person name="Allen A.W."/>
            <person name="Alvarado L."/>
            <person name="Arachchi H.M."/>
            <person name="Berlin A.M."/>
            <person name="Chapman S.B."/>
            <person name="Gainer-Dewar J."/>
            <person name="Goldberg J."/>
            <person name="Griggs A."/>
            <person name="Gujja S."/>
            <person name="Hansen M."/>
            <person name="Howarth C."/>
            <person name="Imamovic A."/>
            <person name="Ireland A."/>
            <person name="Larimer J."/>
            <person name="McCowan C."/>
            <person name="Murphy C."/>
            <person name="Pearson M."/>
            <person name="Poon T.W."/>
            <person name="Priest M."/>
            <person name="Roberts A."/>
            <person name="Saif S."/>
            <person name="Shea T."/>
            <person name="Sisk P."/>
            <person name="Sykes S."/>
            <person name="Wortman J."/>
            <person name="Nusbaum C."/>
            <person name="Birren B."/>
        </authorList>
    </citation>
    <scope>NUCLEOTIDE SEQUENCE [LARGE SCALE GENOMIC DNA]</scope>
    <source>
        <strain evidence="3">maculatus3</strain>
    </source>
</reference>
<accession>A0A182SQA1</accession>
<feature type="region of interest" description="Disordered" evidence="1">
    <location>
        <begin position="92"/>
        <end position="133"/>
    </location>
</feature>